<feature type="compositionally biased region" description="Pro residues" evidence="1">
    <location>
        <begin position="561"/>
        <end position="589"/>
    </location>
</feature>
<feature type="compositionally biased region" description="Pro residues" evidence="1">
    <location>
        <begin position="832"/>
        <end position="856"/>
    </location>
</feature>
<reference evidence="3" key="1">
    <citation type="journal article" date="2013" name="Genome Announc.">
        <title>Draft genome sequence of Botrytis cinerea BcDW1, inoculum for noble rot of grape berries.</title>
        <authorList>
            <person name="Blanco-Ulate B."/>
            <person name="Allen G."/>
            <person name="Powell A.L."/>
            <person name="Cantu D."/>
        </authorList>
    </citation>
    <scope>NUCLEOTIDE SEQUENCE [LARGE SCALE GENOMIC DNA]</scope>
    <source>
        <strain evidence="3">BcDW1</strain>
    </source>
</reference>
<dbReference type="OrthoDB" id="3565233at2759"/>
<feature type="region of interest" description="Disordered" evidence="1">
    <location>
        <begin position="560"/>
        <end position="594"/>
    </location>
</feature>
<organism evidence="2 3">
    <name type="scientific">Botryotinia fuckeliana (strain BcDW1)</name>
    <name type="common">Noble rot fungus</name>
    <name type="synonym">Botrytis cinerea</name>
    <dbReference type="NCBI Taxonomy" id="1290391"/>
    <lineage>
        <taxon>Eukaryota</taxon>
        <taxon>Fungi</taxon>
        <taxon>Dikarya</taxon>
        <taxon>Ascomycota</taxon>
        <taxon>Pezizomycotina</taxon>
        <taxon>Leotiomycetes</taxon>
        <taxon>Helotiales</taxon>
        <taxon>Sclerotiniaceae</taxon>
        <taxon>Botrytis</taxon>
    </lineage>
</organism>
<protein>
    <submittedName>
        <fullName evidence="2">Uncharacterized protein</fullName>
    </submittedName>
</protein>
<dbReference type="EMBL" id="KB707892">
    <property type="protein sequence ID" value="EMR85686.1"/>
    <property type="molecule type" value="Genomic_DNA"/>
</dbReference>
<name>M7TQ57_BOTF1</name>
<dbReference type="GO" id="GO:0005884">
    <property type="term" value="C:actin filament"/>
    <property type="evidence" value="ECO:0007669"/>
    <property type="project" value="TreeGrafter"/>
</dbReference>
<feature type="compositionally biased region" description="Polar residues" evidence="1">
    <location>
        <begin position="231"/>
        <end position="242"/>
    </location>
</feature>
<feature type="compositionally biased region" description="Polar residues" evidence="1">
    <location>
        <begin position="342"/>
        <end position="353"/>
    </location>
</feature>
<dbReference type="GO" id="GO:0030041">
    <property type="term" value="P:actin filament polymerization"/>
    <property type="evidence" value="ECO:0007669"/>
    <property type="project" value="TreeGrafter"/>
</dbReference>
<feature type="compositionally biased region" description="Pro residues" evidence="1">
    <location>
        <begin position="655"/>
        <end position="665"/>
    </location>
</feature>
<feature type="region of interest" description="Disordered" evidence="1">
    <location>
        <begin position="824"/>
        <end position="935"/>
    </location>
</feature>
<dbReference type="PANTHER" id="PTHR45691:SF6">
    <property type="entry name" value="PROTEIN DIAPHANOUS"/>
    <property type="match status" value="1"/>
</dbReference>
<evidence type="ECO:0000313" key="3">
    <source>
        <dbReference type="Proteomes" id="UP000012045"/>
    </source>
</evidence>
<feature type="region of interest" description="Disordered" evidence="1">
    <location>
        <begin position="306"/>
        <end position="391"/>
    </location>
</feature>
<feature type="compositionally biased region" description="Basic and acidic residues" evidence="1">
    <location>
        <begin position="369"/>
        <end position="384"/>
    </location>
</feature>
<dbReference type="PANTHER" id="PTHR45691">
    <property type="entry name" value="PROTEIN DIAPHANOUS"/>
    <property type="match status" value="1"/>
</dbReference>
<evidence type="ECO:0000313" key="2">
    <source>
        <dbReference type="EMBL" id="EMR85686.1"/>
    </source>
</evidence>
<feature type="region of interest" description="Disordered" evidence="1">
    <location>
        <begin position="231"/>
        <end position="265"/>
    </location>
</feature>
<dbReference type="InterPro" id="IPR051412">
    <property type="entry name" value="Formin_Homology_Diaphanous_sf"/>
</dbReference>
<accession>M7TQ57</accession>
<dbReference type="STRING" id="1290391.M7TQ57"/>
<feature type="compositionally biased region" description="Basic residues" evidence="1">
    <location>
        <begin position="905"/>
        <end position="919"/>
    </location>
</feature>
<feature type="region of interest" description="Disordered" evidence="1">
    <location>
        <begin position="652"/>
        <end position="671"/>
    </location>
</feature>
<feature type="compositionally biased region" description="Acidic residues" evidence="1">
    <location>
        <begin position="925"/>
        <end position="935"/>
    </location>
</feature>
<gene>
    <name evidence="2" type="ORF">BcDW1_5685</name>
</gene>
<feature type="compositionally biased region" description="Low complexity" evidence="1">
    <location>
        <begin position="877"/>
        <end position="902"/>
    </location>
</feature>
<dbReference type="Proteomes" id="UP000012045">
    <property type="component" value="Unassembled WGS sequence"/>
</dbReference>
<sequence>MGHVAAMDLLGLDNILSFAKRLSFIFHRYRLLSTENEYIIPSVVEEHVSLLSSIIGTLNEVLGLLKREDAGKTQNQVFSDDGLQFVNLLVGECAKVLDKIAPTVRKAAQKEERKKKRKIAKPPKAEIIAPVVPTQLKLDEEKFLKDLETAVWYRVENDTYTYLEQFKKIQLHLLLVYQVVTVGSLLGDLSSGKVDIEKIVLYHERINRTFDLVCSYLPSRRRYFRSRSSSAYTLSGSNSDSEVGSAISRRRRSPRPNFSTYSLPPPSPFPPFRPVEIWVPQPAPRVMNNASPPPPSVMASMPTAPIPNSTSSPRVIGLTTPNTKPPSYESHRGPVTLPLKQVPSTNSPTSEQIISDKRGQNSKEYSVTETEKEQVLKKHAEPRASEGQLFNSPHSRLSFKIKSLFRSKDSLAAEMKKVLESTSSVLAAFLIQGSDIRPIPHSAFHSLETTHMRTILSQLNDNSWLETFSKLTRFEHNTLDIALCPYWKTELRREVVVLKVLQENKINAWMRLIAEKSDTPLLPQHSNGRVILAIVREHLDDGKRMSPVPRGTVGTFVQRFPSPPTPPEFLQSGPPPPRVLSGPPPPPPRSMIYPYPSPSMQLAINSPPMTADSNNITGSRCIVPDSLGAPARGMCHTTQEHCLPPFNQARGLNGPLPPHPPPAPKPHSNSSELHLCSDAEALIALTTYAEYTIRQAEPIEPSQPRTWFKIIITHEYNTLPDIVARVDSFNKRGGSVINSQVRLTDQHAIHMNKILEDLQMKERDHRFEWCWVELSLHNSMGEVDLVARGHAPQTATMMHLIARRSLKREYKPYAVYSLLVRGPRPGFNNGLPPRPGPPVEMPIPMPGPPPPPPLPQPIAAAPVYIDRFRPRPRGNGRNRGMGMSDPDDSGSSGSDSDTTYDSRVGRVRRTGRNNRHMGRRYSDSEISDDSDEEEEYVIKIPIVLKRGDDVVKKLLDLWTPNTGNVEKSTGKVSERS</sequence>
<proteinExistence type="predicted"/>
<evidence type="ECO:0000256" key="1">
    <source>
        <dbReference type="SAM" id="MobiDB-lite"/>
    </source>
</evidence>
<dbReference type="AlphaFoldDB" id="M7TQ57"/>
<dbReference type="HOGENOM" id="CLU_304411_0_0_1"/>